<feature type="chain" id="PRO_5030001935" evidence="2">
    <location>
        <begin position="19"/>
        <end position="472"/>
    </location>
</feature>
<dbReference type="PANTHER" id="PTHR36182">
    <property type="entry name" value="PROTEIN, PUTATIVE (AFU_ORTHOLOGUE AFUA_6G10930)-RELATED"/>
    <property type="match status" value="1"/>
</dbReference>
<accession>A0A061BK73</accession>
<feature type="signal peptide" evidence="2">
    <location>
        <begin position="1"/>
        <end position="18"/>
    </location>
</feature>
<proteinExistence type="predicted"/>
<dbReference type="AlphaFoldDB" id="A0A061BK73"/>
<evidence type="ECO:0000256" key="2">
    <source>
        <dbReference type="SAM" id="SignalP"/>
    </source>
</evidence>
<organism evidence="3">
    <name type="scientific">Rhodotorula toruloides</name>
    <name type="common">Yeast</name>
    <name type="synonym">Rhodosporidium toruloides</name>
    <dbReference type="NCBI Taxonomy" id="5286"/>
    <lineage>
        <taxon>Eukaryota</taxon>
        <taxon>Fungi</taxon>
        <taxon>Dikarya</taxon>
        <taxon>Basidiomycota</taxon>
        <taxon>Pucciniomycotina</taxon>
        <taxon>Microbotryomycetes</taxon>
        <taxon>Sporidiobolales</taxon>
        <taxon>Sporidiobolaceae</taxon>
        <taxon>Rhodotorula</taxon>
    </lineage>
</organism>
<feature type="compositionally biased region" description="Low complexity" evidence="1">
    <location>
        <begin position="322"/>
        <end position="369"/>
    </location>
</feature>
<dbReference type="PANTHER" id="PTHR36182:SF1">
    <property type="entry name" value="PROTEIN, PUTATIVE (AFU_ORTHOLOGUE AFUA_6G10930)-RELATED"/>
    <property type="match status" value="1"/>
</dbReference>
<evidence type="ECO:0000256" key="1">
    <source>
        <dbReference type="SAM" id="MobiDB-lite"/>
    </source>
</evidence>
<name>A0A061BK73_RHOTO</name>
<sequence>MLRSLVYTTLLAAGLATAHIEMMYPPPINSKYDPQTLEANKDYTMTAPLFPDGSNFPCKGYNTPEAYASLKPVATLSAGGSIDVQFAPNGATHMGGSCQFSISYDQGKTFAVIHSIIGACPLSSSYSVPVPAGLPSADSATFAWTWFNEMGNREMYMDCAIVDISGSSSSKSFTGPGLFRANTLPDGTCITIEGDDVVFPNPGPSVEYGGKMSKSSPVTKLSPCSYDEDTTVTIGPNGSSSSPGSGSGAGSSASASSSTKSASSSAHATTVKPTTVAQPTTAATTTTTKPETVRSTQGASTAAASTTTRPARVPFRSRYLLSSSSTATSSTKPTTTAVQKTTTSVKQEPTTTAAPPAATTSASSGSSNGGTWLKCLSSTTWALCDAAGCTNMGSVAAGTICKDGGIVMAPVNKKRDEERMVRVVSKEKKRRSVNAEVEPSTLAVKGEKRKMRRSTFAGPAGRAHVARSRSGH</sequence>
<feature type="compositionally biased region" description="Low complexity" evidence="1">
    <location>
        <begin position="238"/>
        <end position="312"/>
    </location>
</feature>
<dbReference type="EMBL" id="LK052949">
    <property type="protein sequence ID" value="CDR47410.1"/>
    <property type="molecule type" value="Genomic_DNA"/>
</dbReference>
<keyword evidence="2" id="KW-0732">Signal</keyword>
<protein>
    <submittedName>
        <fullName evidence="3">RHTO0S14e03334g1_1</fullName>
    </submittedName>
</protein>
<reference evidence="3" key="1">
    <citation type="journal article" date="2014" name="Genome Announc.">
        <title>Draft genome sequence of Rhodosporidium toruloides CECT1137, an oleaginous yeast of biotechnological interest.</title>
        <authorList>
            <person name="Morin N."/>
            <person name="Calcas X."/>
            <person name="Devillers H."/>
            <person name="Durrens P."/>
            <person name="Sherman D.J."/>
            <person name="Nicaud J.-M."/>
            <person name="Neuveglise C."/>
        </authorList>
    </citation>
    <scope>NUCLEOTIDE SEQUENCE</scope>
    <source>
        <strain evidence="3">CECT1137</strain>
    </source>
</reference>
<feature type="region of interest" description="Disordered" evidence="1">
    <location>
        <begin position="208"/>
        <end position="369"/>
    </location>
</feature>
<dbReference type="OrthoDB" id="2342176at2759"/>
<evidence type="ECO:0000313" key="3">
    <source>
        <dbReference type="EMBL" id="CDR47410.1"/>
    </source>
</evidence>
<gene>
    <name evidence="3" type="ORF">RHTO0S_14e03334g</name>
</gene>
<dbReference type="Gene3D" id="2.70.50.70">
    <property type="match status" value="1"/>
</dbReference>
<feature type="region of interest" description="Disordered" evidence="1">
    <location>
        <begin position="446"/>
        <end position="472"/>
    </location>
</feature>